<reference evidence="1 2" key="1">
    <citation type="submission" date="2024-02" db="EMBL/GenBank/DDBJ databases">
        <title>A chromosome-level genome assembly of Drosophila madeirensis, a fruit fly species endemic to Madeira island.</title>
        <authorList>
            <person name="Tomihara K."/>
            <person name="Llopart A."/>
            <person name="Yamamoto D."/>
        </authorList>
    </citation>
    <scope>NUCLEOTIDE SEQUENCE [LARGE SCALE GENOMIC DNA]</scope>
    <source>
        <strain evidence="1 2">RF1</strain>
    </source>
</reference>
<evidence type="ECO:0000313" key="1">
    <source>
        <dbReference type="EMBL" id="BFF99092.1"/>
    </source>
</evidence>
<evidence type="ECO:0000313" key="2">
    <source>
        <dbReference type="Proteomes" id="UP001500889"/>
    </source>
</evidence>
<gene>
    <name evidence="1" type="ORF">DMAD_07079</name>
</gene>
<proteinExistence type="predicted"/>
<protein>
    <submittedName>
        <fullName evidence="1">Uncharacterized protein</fullName>
    </submittedName>
</protein>
<dbReference type="Proteomes" id="UP001500889">
    <property type="component" value="Chromosome J"/>
</dbReference>
<organism evidence="1 2">
    <name type="scientific">Drosophila madeirensis</name>
    <name type="common">Fruit fly</name>
    <dbReference type="NCBI Taxonomy" id="30013"/>
    <lineage>
        <taxon>Eukaryota</taxon>
        <taxon>Metazoa</taxon>
        <taxon>Ecdysozoa</taxon>
        <taxon>Arthropoda</taxon>
        <taxon>Hexapoda</taxon>
        <taxon>Insecta</taxon>
        <taxon>Pterygota</taxon>
        <taxon>Neoptera</taxon>
        <taxon>Endopterygota</taxon>
        <taxon>Diptera</taxon>
        <taxon>Brachycera</taxon>
        <taxon>Muscomorpha</taxon>
        <taxon>Ephydroidea</taxon>
        <taxon>Drosophilidae</taxon>
        <taxon>Drosophila</taxon>
        <taxon>Sophophora</taxon>
    </lineage>
</organism>
<dbReference type="AlphaFoldDB" id="A0AAU9FSW6"/>
<dbReference type="EMBL" id="AP029265">
    <property type="protein sequence ID" value="BFF99092.1"/>
    <property type="molecule type" value="Genomic_DNA"/>
</dbReference>
<accession>A0AAU9FSW6</accession>
<sequence>MYGMLSAAIKRCQGSREMASTEEMGNLYVSQISVFLVNGGYLFEKGTQQMHCNPVAVVLDFLKAQIVFGTLQNLQMLCGNPATLC</sequence>
<name>A0AAU9FSW6_DROMD</name>
<keyword evidence="2" id="KW-1185">Reference proteome</keyword>